<gene>
    <name evidence="1" type="ORF">BDN71DRAFT_610488</name>
</gene>
<accession>A0A9P5ZZZ6</accession>
<comment type="caution">
    <text evidence="1">The sequence shown here is derived from an EMBL/GenBank/DDBJ whole genome shotgun (WGS) entry which is preliminary data.</text>
</comment>
<proteinExistence type="predicted"/>
<organism evidence="1 2">
    <name type="scientific">Pleurotus eryngii</name>
    <name type="common">Boletus of the steppes</name>
    <dbReference type="NCBI Taxonomy" id="5323"/>
    <lineage>
        <taxon>Eukaryota</taxon>
        <taxon>Fungi</taxon>
        <taxon>Dikarya</taxon>
        <taxon>Basidiomycota</taxon>
        <taxon>Agaricomycotina</taxon>
        <taxon>Agaricomycetes</taxon>
        <taxon>Agaricomycetidae</taxon>
        <taxon>Agaricales</taxon>
        <taxon>Pleurotineae</taxon>
        <taxon>Pleurotaceae</taxon>
        <taxon>Pleurotus</taxon>
    </lineage>
</organism>
<evidence type="ECO:0000313" key="2">
    <source>
        <dbReference type="Proteomes" id="UP000807025"/>
    </source>
</evidence>
<reference evidence="1" key="1">
    <citation type="submission" date="2020-11" db="EMBL/GenBank/DDBJ databases">
        <authorList>
            <consortium name="DOE Joint Genome Institute"/>
            <person name="Ahrendt S."/>
            <person name="Riley R."/>
            <person name="Andreopoulos W."/>
            <person name="Labutti K."/>
            <person name="Pangilinan J."/>
            <person name="Ruiz-Duenas F.J."/>
            <person name="Barrasa J.M."/>
            <person name="Sanchez-Garcia M."/>
            <person name="Camarero S."/>
            <person name="Miyauchi S."/>
            <person name="Serrano A."/>
            <person name="Linde D."/>
            <person name="Babiker R."/>
            <person name="Drula E."/>
            <person name="Ayuso-Fernandez I."/>
            <person name="Pacheco R."/>
            <person name="Padilla G."/>
            <person name="Ferreira P."/>
            <person name="Barriuso J."/>
            <person name="Kellner H."/>
            <person name="Castanera R."/>
            <person name="Alfaro M."/>
            <person name="Ramirez L."/>
            <person name="Pisabarro A.G."/>
            <person name="Kuo A."/>
            <person name="Tritt A."/>
            <person name="Lipzen A."/>
            <person name="He G."/>
            <person name="Yan M."/>
            <person name="Ng V."/>
            <person name="Cullen D."/>
            <person name="Martin F."/>
            <person name="Rosso M.-N."/>
            <person name="Henrissat B."/>
            <person name="Hibbett D."/>
            <person name="Martinez A.T."/>
            <person name="Grigoriev I.V."/>
        </authorList>
    </citation>
    <scope>NUCLEOTIDE SEQUENCE</scope>
    <source>
        <strain evidence="1">ATCC 90797</strain>
    </source>
</reference>
<protein>
    <submittedName>
        <fullName evidence="1">Uncharacterized protein</fullName>
    </submittedName>
</protein>
<sequence length="232" mass="25574">MMMRITASLPPLRIANTPASSPNLPFIRSPVPHVHSLASPHTEIGIISHARQVHYTHRETLVLAFSETCQNAKRTNLSRGRLAFSVLSRGLERAITGCAHPYIYRIVAQTPGIAKSPQNPILATGRTYQNTTGSFPGSSQAERYRHTLSRLLHINLRPHRSASYCPRIYRVMPGFSAGIQLRLHPSCWTLMHLLLCHSSRCPLSVPCRPPADGRPLASSEVGTMACSNLACK</sequence>
<dbReference type="EMBL" id="MU154544">
    <property type="protein sequence ID" value="KAF9497403.1"/>
    <property type="molecule type" value="Genomic_DNA"/>
</dbReference>
<dbReference type="AlphaFoldDB" id="A0A9P5ZZZ6"/>
<name>A0A9P5ZZZ6_PLEER</name>
<evidence type="ECO:0000313" key="1">
    <source>
        <dbReference type="EMBL" id="KAF9497403.1"/>
    </source>
</evidence>
<keyword evidence="2" id="KW-1185">Reference proteome</keyword>
<dbReference type="Proteomes" id="UP000807025">
    <property type="component" value="Unassembled WGS sequence"/>
</dbReference>